<dbReference type="EMBL" id="LUGG01000019">
    <property type="protein sequence ID" value="OBZ68974.1"/>
    <property type="molecule type" value="Genomic_DNA"/>
</dbReference>
<organism evidence="2 3">
    <name type="scientific">Grifola frondosa</name>
    <name type="common">Maitake</name>
    <name type="synonym">Polyporus frondosus</name>
    <dbReference type="NCBI Taxonomy" id="5627"/>
    <lineage>
        <taxon>Eukaryota</taxon>
        <taxon>Fungi</taxon>
        <taxon>Dikarya</taxon>
        <taxon>Basidiomycota</taxon>
        <taxon>Agaricomycotina</taxon>
        <taxon>Agaricomycetes</taxon>
        <taxon>Polyporales</taxon>
        <taxon>Grifolaceae</taxon>
        <taxon>Grifola</taxon>
    </lineage>
</organism>
<evidence type="ECO:0000256" key="1">
    <source>
        <dbReference type="SAM" id="MobiDB-lite"/>
    </source>
</evidence>
<name>A0A1C7M1M9_GRIFR</name>
<protein>
    <submittedName>
        <fullName evidence="2">Uncharacterized protein</fullName>
    </submittedName>
</protein>
<proteinExistence type="predicted"/>
<accession>A0A1C7M1M9</accession>
<comment type="caution">
    <text evidence="2">The sequence shown here is derived from an EMBL/GenBank/DDBJ whole genome shotgun (WGS) entry which is preliminary data.</text>
</comment>
<evidence type="ECO:0000313" key="3">
    <source>
        <dbReference type="Proteomes" id="UP000092993"/>
    </source>
</evidence>
<keyword evidence="3" id="KW-1185">Reference proteome</keyword>
<evidence type="ECO:0000313" key="2">
    <source>
        <dbReference type="EMBL" id="OBZ68974.1"/>
    </source>
</evidence>
<feature type="compositionally biased region" description="Pro residues" evidence="1">
    <location>
        <begin position="1"/>
        <end position="10"/>
    </location>
</feature>
<gene>
    <name evidence="2" type="ORF">A0H81_11317</name>
</gene>
<dbReference type="Proteomes" id="UP000092993">
    <property type="component" value="Unassembled WGS sequence"/>
</dbReference>
<feature type="compositionally biased region" description="Low complexity" evidence="1">
    <location>
        <begin position="14"/>
        <end position="29"/>
    </location>
</feature>
<reference evidence="2 3" key="1">
    <citation type="submission" date="2016-03" db="EMBL/GenBank/DDBJ databases">
        <title>Whole genome sequencing of Grifola frondosa 9006-11.</title>
        <authorList>
            <person name="Min B."/>
            <person name="Park H."/>
            <person name="Kim J.-G."/>
            <person name="Cho H."/>
            <person name="Oh Y.-L."/>
            <person name="Kong W.-S."/>
            <person name="Choi I.-G."/>
        </authorList>
    </citation>
    <scope>NUCLEOTIDE SEQUENCE [LARGE SCALE GENOMIC DNA]</scope>
    <source>
        <strain evidence="2 3">9006-11</strain>
    </source>
</reference>
<dbReference type="AlphaFoldDB" id="A0A1C7M1M9"/>
<sequence>MINPQNPRPVIPAFTKSMSSSSRFRSSKTNVLTDGAKRRLSRHGDLTVGLVLYPFRLIDEALECALLRSAGCETLTRDKRASNSYVQAMIDT</sequence>
<feature type="region of interest" description="Disordered" evidence="1">
    <location>
        <begin position="1"/>
        <end position="29"/>
    </location>
</feature>